<sequence>MVSDFEEFDSLCFNVKLHGTSKSLWLISIATSCRSVWLARNEMVFERKVLSMDTLIFHSKMRALLWVRFQSCYMGWHCPPHGWLNFNISWMTIGEAMGYGGVLRDEEGNVRALFSGPCDAIDVDSSELRAIITTLDVIIEIRWRGTGLIIFEIGSLVAYNWLLNKHKRPWLQQATFVDMERRLAYEGEVAFSKAE</sequence>
<dbReference type="PANTHER" id="PTHR47074">
    <property type="entry name" value="BNAC02G40300D PROTEIN"/>
    <property type="match status" value="1"/>
</dbReference>
<reference evidence="1 2" key="1">
    <citation type="submission" date="2023-03" db="EMBL/GenBank/DDBJ databases">
        <title>WGS of Gossypium arboreum.</title>
        <authorList>
            <person name="Yu D."/>
        </authorList>
    </citation>
    <scope>NUCLEOTIDE SEQUENCE [LARGE SCALE GENOMIC DNA]</scope>
    <source>
        <tissue evidence="1">Leaf</tissue>
    </source>
</reference>
<evidence type="ECO:0000313" key="1">
    <source>
        <dbReference type="EMBL" id="KAK5835102.1"/>
    </source>
</evidence>
<protein>
    <recommendedName>
        <fullName evidence="3">RNase H type-1 domain-containing protein</fullName>
    </recommendedName>
</protein>
<organism evidence="1 2">
    <name type="scientific">Gossypium arboreum</name>
    <name type="common">Tree cotton</name>
    <name type="synonym">Gossypium nanking</name>
    <dbReference type="NCBI Taxonomy" id="29729"/>
    <lineage>
        <taxon>Eukaryota</taxon>
        <taxon>Viridiplantae</taxon>
        <taxon>Streptophyta</taxon>
        <taxon>Embryophyta</taxon>
        <taxon>Tracheophyta</taxon>
        <taxon>Spermatophyta</taxon>
        <taxon>Magnoliopsida</taxon>
        <taxon>eudicotyledons</taxon>
        <taxon>Gunneridae</taxon>
        <taxon>Pentapetalae</taxon>
        <taxon>rosids</taxon>
        <taxon>malvids</taxon>
        <taxon>Malvales</taxon>
        <taxon>Malvaceae</taxon>
        <taxon>Malvoideae</taxon>
        <taxon>Gossypium</taxon>
    </lineage>
</organism>
<proteinExistence type="predicted"/>
<evidence type="ECO:0000313" key="2">
    <source>
        <dbReference type="Proteomes" id="UP001358586"/>
    </source>
</evidence>
<name>A0ABR0Q7T4_GOSAR</name>
<dbReference type="Proteomes" id="UP001358586">
    <property type="component" value="Chromosome 4"/>
</dbReference>
<keyword evidence="2" id="KW-1185">Reference proteome</keyword>
<dbReference type="EMBL" id="JARKNE010000004">
    <property type="protein sequence ID" value="KAK5835102.1"/>
    <property type="molecule type" value="Genomic_DNA"/>
</dbReference>
<comment type="caution">
    <text evidence="1">The sequence shown here is derived from an EMBL/GenBank/DDBJ whole genome shotgun (WGS) entry which is preliminary data.</text>
</comment>
<accession>A0ABR0Q7T4</accession>
<gene>
    <name evidence="1" type="ORF">PVK06_010788</name>
</gene>
<evidence type="ECO:0008006" key="3">
    <source>
        <dbReference type="Google" id="ProtNLM"/>
    </source>
</evidence>
<dbReference type="PANTHER" id="PTHR47074:SF73">
    <property type="entry name" value="OS04G0448401 PROTEIN"/>
    <property type="match status" value="1"/>
</dbReference>
<dbReference type="InterPro" id="IPR052929">
    <property type="entry name" value="RNase_H-like_EbsB-rel"/>
</dbReference>